<evidence type="ECO:0000256" key="1">
    <source>
        <dbReference type="ARBA" id="ARBA00004651"/>
    </source>
</evidence>
<dbReference type="Gene3D" id="3.60.110.10">
    <property type="entry name" value="Carbon-nitrogen hydrolase"/>
    <property type="match status" value="1"/>
</dbReference>
<feature type="transmembrane region" description="Helical" evidence="8">
    <location>
        <begin position="274"/>
        <end position="297"/>
    </location>
</feature>
<gene>
    <name evidence="8 10" type="primary">lnt</name>
    <name evidence="10" type="ORF">NDI38_03370</name>
</gene>
<accession>A0ABV0KE04</accession>
<dbReference type="EMBL" id="JAMPLM010000002">
    <property type="protein sequence ID" value="MEP1057462.1"/>
    <property type="molecule type" value="Genomic_DNA"/>
</dbReference>
<evidence type="ECO:0000256" key="5">
    <source>
        <dbReference type="ARBA" id="ARBA00022989"/>
    </source>
</evidence>
<organism evidence="10 11">
    <name type="scientific">Stenomitos frigidus AS-A4</name>
    <dbReference type="NCBI Taxonomy" id="2933935"/>
    <lineage>
        <taxon>Bacteria</taxon>
        <taxon>Bacillati</taxon>
        <taxon>Cyanobacteriota</taxon>
        <taxon>Cyanophyceae</taxon>
        <taxon>Leptolyngbyales</taxon>
        <taxon>Leptolyngbyaceae</taxon>
        <taxon>Stenomitos</taxon>
    </lineage>
</organism>
<evidence type="ECO:0000256" key="6">
    <source>
        <dbReference type="ARBA" id="ARBA00023136"/>
    </source>
</evidence>
<comment type="pathway">
    <text evidence="8">Protein modification; lipoprotein biosynthesis (N-acyl transfer).</text>
</comment>
<sequence length="587" mass="64410">MTKRWHSLQNDRPFRPITLLPVTIAFSSGILMGFAPAPLNFFPLAWVALAPLWVLLFTPSKVKAQGKKNESKRPFFLFSFSFGISFAWGVGYHGLALSWITGLHPLTWLGVPWLASVAIVLFCWGFITVWGAVLVALWAWLMHRLESFEVKKEERDDDVALLSVHTSTPRHPLEPLQQSLRRVLLGTALWCGLEWLWSLGPLDWTALAYTQSPGNLAVLHFGQISGATGVTAAIVAVNGLLAEAWMSGQRLAVSGQRSAVSSQQSAAQNSKLKIIALLVSATILFIAVHLLGAVLWLQPIAPSNTTALKVGIIQGNVPTRIKLGSDGIRRAMEGYTNGYLALAAQGVDAVLTPEGALPFLWNEPNKLRSPLYQAVLEKGAVLWLGTFTAQKGGIARSLLTIASNGATTSRYDKIKLVPLGEYIPFQAALGGIINLLSPITENGQPGAFHQQFDTPFGRAIASICYDSAFPEVFRTQAAAGGQFILTASNLDPYSEVLMAQHQAQDIMRAIETDRWAVRATNTGYSSIVDPHGHIEWRSQPRTYQTHAATIFRRKTQTLYVRWGDWLTPSLLVLGAITVLFQRRSLRS</sequence>
<dbReference type="SUPFAM" id="SSF56317">
    <property type="entry name" value="Carbon-nitrogen hydrolase"/>
    <property type="match status" value="1"/>
</dbReference>
<dbReference type="PROSITE" id="PS50263">
    <property type="entry name" value="CN_HYDROLASE"/>
    <property type="match status" value="1"/>
</dbReference>
<keyword evidence="6 8" id="KW-0472">Membrane</keyword>
<keyword evidence="3 8" id="KW-0808">Transferase</keyword>
<evidence type="ECO:0000256" key="2">
    <source>
        <dbReference type="ARBA" id="ARBA00022475"/>
    </source>
</evidence>
<dbReference type="CDD" id="cd07571">
    <property type="entry name" value="ALP_N-acyl_transferase"/>
    <property type="match status" value="1"/>
</dbReference>
<comment type="caution">
    <text evidence="10">The sequence shown here is derived from an EMBL/GenBank/DDBJ whole genome shotgun (WGS) entry which is preliminary data.</text>
</comment>
<proteinExistence type="inferred from homology"/>
<dbReference type="RefSeq" id="WP_190450421.1">
    <property type="nucleotide sequence ID" value="NZ_JAMPLM010000002.1"/>
</dbReference>
<keyword evidence="2 8" id="KW-1003">Cell membrane</keyword>
<name>A0ABV0KE04_9CYAN</name>
<feature type="transmembrane region" description="Helical" evidence="8">
    <location>
        <begin position="180"/>
        <end position="197"/>
    </location>
</feature>
<feature type="transmembrane region" description="Helical" evidence="8">
    <location>
        <begin position="74"/>
        <end position="93"/>
    </location>
</feature>
<dbReference type="InterPro" id="IPR036526">
    <property type="entry name" value="C-N_Hydrolase_sf"/>
</dbReference>
<reference evidence="10 11" key="1">
    <citation type="submission" date="2022-04" db="EMBL/GenBank/DDBJ databases">
        <title>Positive selection, recombination, and allopatry shape intraspecific diversity of widespread and dominant cyanobacteria.</title>
        <authorList>
            <person name="Wei J."/>
            <person name="Shu W."/>
            <person name="Hu C."/>
        </authorList>
    </citation>
    <scope>NUCLEOTIDE SEQUENCE [LARGE SCALE GENOMIC DNA]</scope>
    <source>
        <strain evidence="10 11">AS-A4</strain>
    </source>
</reference>
<dbReference type="EC" id="2.3.1.269" evidence="8"/>
<evidence type="ECO:0000259" key="9">
    <source>
        <dbReference type="PROSITE" id="PS50263"/>
    </source>
</evidence>
<dbReference type="InterPro" id="IPR045378">
    <property type="entry name" value="LNT_N"/>
</dbReference>
<comment type="similarity">
    <text evidence="8">Belongs to the CN hydrolase family. Apolipoprotein N-acyltransferase subfamily.</text>
</comment>
<dbReference type="PANTHER" id="PTHR38686:SF1">
    <property type="entry name" value="APOLIPOPROTEIN N-ACYLTRANSFERASE"/>
    <property type="match status" value="1"/>
</dbReference>
<dbReference type="Pfam" id="PF20154">
    <property type="entry name" value="LNT_N"/>
    <property type="match status" value="1"/>
</dbReference>
<protein>
    <recommendedName>
        <fullName evidence="8">Apolipoprotein N-acyltransferase</fullName>
        <shortName evidence="8">ALP N-acyltransferase</shortName>
        <ecNumber evidence="8">2.3.1.269</ecNumber>
    </recommendedName>
</protein>
<evidence type="ECO:0000256" key="8">
    <source>
        <dbReference type="HAMAP-Rule" id="MF_01148"/>
    </source>
</evidence>
<dbReference type="HAMAP" id="MF_01148">
    <property type="entry name" value="Lnt"/>
    <property type="match status" value="1"/>
</dbReference>
<keyword evidence="7 8" id="KW-0012">Acyltransferase</keyword>
<evidence type="ECO:0000256" key="7">
    <source>
        <dbReference type="ARBA" id="ARBA00023315"/>
    </source>
</evidence>
<comment type="function">
    <text evidence="8">Catalyzes the phospholipid dependent N-acylation of the N-terminal cysteine of apolipoprotein, the last step in lipoprotein maturation.</text>
</comment>
<evidence type="ECO:0000256" key="3">
    <source>
        <dbReference type="ARBA" id="ARBA00022679"/>
    </source>
</evidence>
<feature type="transmembrane region" description="Helical" evidence="8">
    <location>
        <begin position="217"/>
        <end position="241"/>
    </location>
</feature>
<dbReference type="Pfam" id="PF00795">
    <property type="entry name" value="CN_hydrolase"/>
    <property type="match status" value="1"/>
</dbReference>
<dbReference type="Proteomes" id="UP001476950">
    <property type="component" value="Unassembled WGS sequence"/>
</dbReference>
<dbReference type="InterPro" id="IPR003010">
    <property type="entry name" value="C-N_Hydrolase"/>
</dbReference>
<feature type="transmembrane region" description="Helical" evidence="8">
    <location>
        <begin position="562"/>
        <end position="580"/>
    </location>
</feature>
<feature type="transmembrane region" description="Helical" evidence="8">
    <location>
        <begin position="16"/>
        <end position="35"/>
    </location>
</feature>
<comment type="catalytic activity">
    <reaction evidence="8">
        <text>N-terminal S-1,2-diacyl-sn-glyceryl-L-cysteinyl-[lipoprotein] + a glycerophospholipid = N-acyl-S-1,2-diacyl-sn-glyceryl-L-cysteinyl-[lipoprotein] + a 2-acyl-sn-glycero-3-phospholipid + H(+)</text>
        <dbReference type="Rhea" id="RHEA:48228"/>
        <dbReference type="Rhea" id="RHEA-COMP:14681"/>
        <dbReference type="Rhea" id="RHEA-COMP:14684"/>
        <dbReference type="ChEBI" id="CHEBI:15378"/>
        <dbReference type="ChEBI" id="CHEBI:136912"/>
        <dbReference type="ChEBI" id="CHEBI:140656"/>
        <dbReference type="ChEBI" id="CHEBI:140657"/>
        <dbReference type="ChEBI" id="CHEBI:140660"/>
        <dbReference type="EC" id="2.3.1.269"/>
    </reaction>
</comment>
<keyword evidence="5 8" id="KW-1133">Transmembrane helix</keyword>
<dbReference type="InterPro" id="IPR004563">
    <property type="entry name" value="Apolipo_AcylTrfase"/>
</dbReference>
<feature type="domain" description="CN hydrolase" evidence="9">
    <location>
        <begin position="308"/>
        <end position="552"/>
    </location>
</feature>
<feature type="transmembrane region" description="Helical" evidence="8">
    <location>
        <begin position="113"/>
        <end position="141"/>
    </location>
</feature>
<dbReference type="NCBIfam" id="TIGR00546">
    <property type="entry name" value="lnt"/>
    <property type="match status" value="1"/>
</dbReference>
<evidence type="ECO:0000256" key="4">
    <source>
        <dbReference type="ARBA" id="ARBA00022692"/>
    </source>
</evidence>
<feature type="transmembrane region" description="Helical" evidence="8">
    <location>
        <begin position="41"/>
        <end position="62"/>
    </location>
</feature>
<evidence type="ECO:0000313" key="10">
    <source>
        <dbReference type="EMBL" id="MEP1057462.1"/>
    </source>
</evidence>
<keyword evidence="4 8" id="KW-0812">Transmembrane</keyword>
<evidence type="ECO:0000313" key="11">
    <source>
        <dbReference type="Proteomes" id="UP001476950"/>
    </source>
</evidence>
<dbReference type="PANTHER" id="PTHR38686">
    <property type="entry name" value="APOLIPOPROTEIN N-ACYLTRANSFERASE"/>
    <property type="match status" value="1"/>
</dbReference>
<comment type="subcellular location">
    <subcellularLocation>
        <location evidence="1 8">Cell membrane</location>
        <topology evidence="1 8">Multi-pass membrane protein</topology>
    </subcellularLocation>
</comment>
<keyword evidence="11" id="KW-1185">Reference proteome</keyword>